<evidence type="ECO:0000313" key="2">
    <source>
        <dbReference type="EnsemblPlants" id="MELO3C030501.2.1"/>
    </source>
</evidence>
<dbReference type="AlphaFoldDB" id="A0A9I9E9G5"/>
<feature type="transmembrane region" description="Helical" evidence="1">
    <location>
        <begin position="37"/>
        <end position="59"/>
    </location>
</feature>
<keyword evidence="1" id="KW-0812">Transmembrane</keyword>
<reference evidence="2" key="1">
    <citation type="submission" date="2023-03" db="UniProtKB">
        <authorList>
            <consortium name="EnsemblPlants"/>
        </authorList>
    </citation>
    <scope>IDENTIFICATION</scope>
</reference>
<keyword evidence="1" id="KW-1133">Transmembrane helix</keyword>
<dbReference type="EnsemblPlants" id="MELO3C030501.2.1">
    <property type="protein sequence ID" value="MELO3C030501.2.1"/>
    <property type="gene ID" value="MELO3C030501.2"/>
</dbReference>
<organism evidence="2">
    <name type="scientific">Cucumis melo</name>
    <name type="common">Muskmelon</name>
    <dbReference type="NCBI Taxonomy" id="3656"/>
    <lineage>
        <taxon>Eukaryota</taxon>
        <taxon>Viridiplantae</taxon>
        <taxon>Streptophyta</taxon>
        <taxon>Embryophyta</taxon>
        <taxon>Tracheophyta</taxon>
        <taxon>Spermatophyta</taxon>
        <taxon>Magnoliopsida</taxon>
        <taxon>eudicotyledons</taxon>
        <taxon>Gunneridae</taxon>
        <taxon>Pentapetalae</taxon>
        <taxon>rosids</taxon>
        <taxon>fabids</taxon>
        <taxon>Cucurbitales</taxon>
        <taxon>Cucurbitaceae</taxon>
        <taxon>Benincaseae</taxon>
        <taxon>Cucumis</taxon>
    </lineage>
</organism>
<protein>
    <submittedName>
        <fullName evidence="2">Uncharacterized protein</fullName>
    </submittedName>
</protein>
<sequence length="130" mass="14467">MCSKISSKFFPPFIPLPNFRNPLLKIIPLPNFKLPPLIVISLYLSDALFYSPALSFAIYHATTNRLCTRTPMRNLENVTAQPPPCRSACRTTKARQAALKVEPQSSIGSLYHRLLSTIAIVTVIRVLGSL</sequence>
<proteinExistence type="predicted"/>
<evidence type="ECO:0000256" key="1">
    <source>
        <dbReference type="SAM" id="Phobius"/>
    </source>
</evidence>
<name>A0A9I9E9G5_CUCME</name>
<keyword evidence="1" id="KW-0472">Membrane</keyword>
<accession>A0A9I9E9G5</accession>
<dbReference type="Gramene" id="MELO3C030501.2.1">
    <property type="protein sequence ID" value="MELO3C030501.2.1"/>
    <property type="gene ID" value="MELO3C030501.2"/>
</dbReference>